<organism evidence="1">
    <name type="scientific">Spongospora subterranea</name>
    <dbReference type="NCBI Taxonomy" id="70186"/>
    <lineage>
        <taxon>Eukaryota</taxon>
        <taxon>Sar</taxon>
        <taxon>Rhizaria</taxon>
        <taxon>Endomyxa</taxon>
        <taxon>Phytomyxea</taxon>
        <taxon>Plasmodiophorida</taxon>
        <taxon>Plasmodiophoridae</taxon>
        <taxon>Spongospora</taxon>
    </lineage>
</organism>
<name>A0A0H5QP18_9EUKA</name>
<proteinExistence type="predicted"/>
<protein>
    <submittedName>
        <fullName evidence="1">Uncharacterized protein</fullName>
    </submittedName>
</protein>
<dbReference type="EMBL" id="HACM01003403">
    <property type="protein sequence ID" value="CRZ03845.1"/>
    <property type="molecule type" value="Transcribed_RNA"/>
</dbReference>
<accession>A0A0H5QP18</accession>
<reference evidence="1" key="1">
    <citation type="submission" date="2015-04" db="EMBL/GenBank/DDBJ databases">
        <title>The genome sequence of the plant pathogenic Rhizarian Plasmodiophora brassicae reveals insights in its biotrophic life cycle and the origin of chitin synthesis.</title>
        <authorList>
            <person name="Schwelm A."/>
            <person name="Fogelqvist J."/>
            <person name="Knaust A."/>
            <person name="Julke S."/>
            <person name="Lilja T."/>
            <person name="Dhandapani V."/>
            <person name="Bonilla-Rosso G."/>
            <person name="Karlsson M."/>
            <person name="Shevchenko A."/>
            <person name="Choi S.R."/>
            <person name="Kim H.G."/>
            <person name="Park J.Y."/>
            <person name="Lim Y.P."/>
            <person name="Ludwig-Muller J."/>
            <person name="Dixelius C."/>
        </authorList>
    </citation>
    <scope>NUCLEOTIDE SEQUENCE</scope>
    <source>
        <tissue evidence="1">Potato root galls</tissue>
    </source>
</reference>
<feature type="non-terminal residue" evidence="1">
    <location>
        <position position="1"/>
    </location>
</feature>
<sequence>KSLDVFDMFHKIGNTKSGTVSTPKARQILGVDDVSLKLDKPFRTLGIGSDSLDRERMVSLSVMGVPPTLEAAHLLAPSESMENDAPRFWCMCSSAGHRR</sequence>
<dbReference type="AlphaFoldDB" id="A0A0H5QP18"/>
<evidence type="ECO:0000313" key="1">
    <source>
        <dbReference type="EMBL" id="CRZ03845.1"/>
    </source>
</evidence>